<dbReference type="Proteomes" id="UP001501222">
    <property type="component" value="Unassembled WGS sequence"/>
</dbReference>
<evidence type="ECO:0000313" key="1">
    <source>
        <dbReference type="EMBL" id="GAA3549839.1"/>
    </source>
</evidence>
<name>A0ABP6WF27_9ACTN</name>
<accession>A0ABP6WF27</accession>
<sequence>MAMDQQLLTFLEAQRTRVFGVIEGLTPEQLTKPVLPSGWTVLGMVEHLGHAERHWFQQVALGSATPLPWPDDPTEADENPFTSGLSAETVFGFYRDQIARANEVLATVPWDTPPVGDHGHGDTSQITDLRFIVLHLIEETARHLGHLDAARELIDGRTELGQDSL</sequence>
<comment type="caution">
    <text evidence="1">The sequence shown here is derived from an EMBL/GenBank/DDBJ whole genome shotgun (WGS) entry which is preliminary data.</text>
</comment>
<dbReference type="InterPro" id="IPR007061">
    <property type="entry name" value="MST-like"/>
</dbReference>
<reference evidence="2" key="1">
    <citation type="journal article" date="2019" name="Int. J. Syst. Evol. Microbiol.">
        <title>The Global Catalogue of Microorganisms (GCM) 10K type strain sequencing project: providing services to taxonomists for standard genome sequencing and annotation.</title>
        <authorList>
            <consortium name="The Broad Institute Genomics Platform"/>
            <consortium name="The Broad Institute Genome Sequencing Center for Infectious Disease"/>
            <person name="Wu L."/>
            <person name="Ma J."/>
        </authorList>
    </citation>
    <scope>NUCLEOTIDE SEQUENCE [LARGE SCALE GENOMIC DNA]</scope>
    <source>
        <strain evidence="2">JCM 16928</strain>
    </source>
</reference>
<dbReference type="Gene3D" id="1.20.120.450">
    <property type="entry name" value="dinb family like domain"/>
    <property type="match status" value="1"/>
</dbReference>
<dbReference type="SUPFAM" id="SSF109854">
    <property type="entry name" value="DinB/YfiT-like putative metalloenzymes"/>
    <property type="match status" value="1"/>
</dbReference>
<dbReference type="InterPro" id="IPR034660">
    <property type="entry name" value="DinB/YfiT-like"/>
</dbReference>
<gene>
    <name evidence="1" type="ORF">GCM10022235_16820</name>
</gene>
<protein>
    <submittedName>
        <fullName evidence="1">DinB family protein</fullName>
    </submittedName>
</protein>
<dbReference type="EMBL" id="BAABAA010000002">
    <property type="protein sequence ID" value="GAA3549839.1"/>
    <property type="molecule type" value="Genomic_DNA"/>
</dbReference>
<organism evidence="1 2">
    <name type="scientific">Kribbella ginsengisoli</name>
    <dbReference type="NCBI Taxonomy" id="363865"/>
    <lineage>
        <taxon>Bacteria</taxon>
        <taxon>Bacillati</taxon>
        <taxon>Actinomycetota</taxon>
        <taxon>Actinomycetes</taxon>
        <taxon>Propionibacteriales</taxon>
        <taxon>Kribbellaceae</taxon>
        <taxon>Kribbella</taxon>
    </lineage>
</organism>
<dbReference type="Pfam" id="PF04978">
    <property type="entry name" value="MST"/>
    <property type="match status" value="1"/>
</dbReference>
<evidence type="ECO:0000313" key="2">
    <source>
        <dbReference type="Proteomes" id="UP001501222"/>
    </source>
</evidence>
<keyword evidence="2" id="KW-1185">Reference proteome</keyword>
<proteinExistence type="predicted"/>